<protein>
    <recommendedName>
        <fullName evidence="9">RNA polymerase sigma-70 factor</fullName>
    </recommendedName>
</protein>
<keyword evidence="2" id="KW-0805">Transcription regulation</keyword>
<keyword evidence="3" id="KW-0731">Sigma factor</keyword>
<dbReference type="Gene3D" id="1.10.10.10">
    <property type="entry name" value="Winged helix-like DNA-binding domain superfamily/Winged helix DNA-binding domain"/>
    <property type="match status" value="1"/>
</dbReference>
<feature type="domain" description="RNA polymerase sigma-70 region 2" evidence="5">
    <location>
        <begin position="64"/>
        <end position="126"/>
    </location>
</feature>
<gene>
    <name evidence="7" type="ORF">DF182_21190</name>
</gene>
<dbReference type="Proteomes" id="UP000253410">
    <property type="component" value="Unassembled WGS sequence"/>
</dbReference>
<dbReference type="NCBIfam" id="TIGR02937">
    <property type="entry name" value="sigma70-ECF"/>
    <property type="match status" value="1"/>
</dbReference>
<dbReference type="SUPFAM" id="SSF88659">
    <property type="entry name" value="Sigma3 and sigma4 domains of RNA polymerase sigma factors"/>
    <property type="match status" value="1"/>
</dbReference>
<dbReference type="EMBL" id="QFFJ01000002">
    <property type="protein sequence ID" value="RBL89056.1"/>
    <property type="molecule type" value="Genomic_DNA"/>
</dbReference>
<dbReference type="InterPro" id="IPR007627">
    <property type="entry name" value="RNA_pol_sigma70_r2"/>
</dbReference>
<dbReference type="InterPro" id="IPR014327">
    <property type="entry name" value="RNA_pol_sigma70_bacteroid"/>
</dbReference>
<dbReference type="PANTHER" id="PTHR43133">
    <property type="entry name" value="RNA POLYMERASE ECF-TYPE SIGMA FACTO"/>
    <property type="match status" value="1"/>
</dbReference>
<dbReference type="OrthoDB" id="764619at2"/>
<keyword evidence="8" id="KW-1185">Reference proteome</keyword>
<evidence type="ECO:0000256" key="1">
    <source>
        <dbReference type="ARBA" id="ARBA00010641"/>
    </source>
</evidence>
<dbReference type="GO" id="GO:0016987">
    <property type="term" value="F:sigma factor activity"/>
    <property type="evidence" value="ECO:0007669"/>
    <property type="project" value="UniProtKB-KW"/>
</dbReference>
<sequence length="225" mass="26334">MTYLNCLTVTPMEYFFSPVIFLQKIISLSRPLRSIILNHHSTHTDDQSLLSLWREGDETAFACLYRKYFPQLVVTAYQKVKDQYLAEELAQESLLAFYYKREYQLDNIAAYLQVILRHKTYDHFRKVLVREQHTTLAAQQQPSITEDASHQLYQTDLLKTLSQQIQALPAQCRTVFLLSRNKHMSNHEIADTLGISVNTVEQHMRKALKRLREGILLLLLISLHK</sequence>
<dbReference type="GO" id="GO:0003677">
    <property type="term" value="F:DNA binding"/>
    <property type="evidence" value="ECO:0007669"/>
    <property type="project" value="InterPro"/>
</dbReference>
<evidence type="ECO:0000259" key="5">
    <source>
        <dbReference type="Pfam" id="PF04542"/>
    </source>
</evidence>
<dbReference type="PANTHER" id="PTHR43133:SF46">
    <property type="entry name" value="RNA POLYMERASE SIGMA-70 FACTOR ECF SUBFAMILY"/>
    <property type="match status" value="1"/>
</dbReference>
<dbReference type="InterPro" id="IPR013324">
    <property type="entry name" value="RNA_pol_sigma_r3/r4-like"/>
</dbReference>
<dbReference type="InterPro" id="IPR039425">
    <property type="entry name" value="RNA_pol_sigma-70-like"/>
</dbReference>
<accession>A0A365XRS9</accession>
<feature type="domain" description="RNA polymerase sigma factor 70 region 4 type 2" evidence="6">
    <location>
        <begin position="161"/>
        <end position="211"/>
    </location>
</feature>
<organism evidence="7 8">
    <name type="scientific">Chitinophaga flava</name>
    <dbReference type="NCBI Taxonomy" id="2259036"/>
    <lineage>
        <taxon>Bacteria</taxon>
        <taxon>Pseudomonadati</taxon>
        <taxon>Bacteroidota</taxon>
        <taxon>Chitinophagia</taxon>
        <taxon>Chitinophagales</taxon>
        <taxon>Chitinophagaceae</taxon>
        <taxon>Chitinophaga</taxon>
    </lineage>
</organism>
<dbReference type="SUPFAM" id="SSF88946">
    <property type="entry name" value="Sigma2 domain of RNA polymerase sigma factors"/>
    <property type="match status" value="1"/>
</dbReference>
<dbReference type="Pfam" id="PF08281">
    <property type="entry name" value="Sigma70_r4_2"/>
    <property type="match status" value="1"/>
</dbReference>
<evidence type="ECO:0000259" key="6">
    <source>
        <dbReference type="Pfam" id="PF08281"/>
    </source>
</evidence>
<reference evidence="7 8" key="1">
    <citation type="submission" date="2018-05" db="EMBL/GenBank/DDBJ databases">
        <title>Chitinophaga sp. K3CV102501T nov., isolated from isolated from a monsoon evergreen broad-leaved forest soil.</title>
        <authorList>
            <person name="Lv Y."/>
        </authorList>
    </citation>
    <scope>NUCLEOTIDE SEQUENCE [LARGE SCALE GENOMIC DNA]</scope>
    <source>
        <strain evidence="7 8">GDMCC 1.1325</strain>
    </source>
</reference>
<dbReference type="AlphaFoldDB" id="A0A365XRS9"/>
<evidence type="ECO:0000256" key="3">
    <source>
        <dbReference type="ARBA" id="ARBA00023082"/>
    </source>
</evidence>
<comment type="similarity">
    <text evidence="1">Belongs to the sigma-70 factor family. ECF subfamily.</text>
</comment>
<dbReference type="InterPro" id="IPR036388">
    <property type="entry name" value="WH-like_DNA-bd_sf"/>
</dbReference>
<dbReference type="GO" id="GO:0006352">
    <property type="term" value="P:DNA-templated transcription initiation"/>
    <property type="evidence" value="ECO:0007669"/>
    <property type="project" value="InterPro"/>
</dbReference>
<evidence type="ECO:0008006" key="9">
    <source>
        <dbReference type="Google" id="ProtNLM"/>
    </source>
</evidence>
<evidence type="ECO:0000256" key="2">
    <source>
        <dbReference type="ARBA" id="ARBA00023015"/>
    </source>
</evidence>
<dbReference type="Gene3D" id="1.10.1740.10">
    <property type="match status" value="1"/>
</dbReference>
<dbReference type="NCBIfam" id="TIGR02985">
    <property type="entry name" value="Sig70_bacteroi1"/>
    <property type="match status" value="1"/>
</dbReference>
<evidence type="ECO:0000256" key="4">
    <source>
        <dbReference type="ARBA" id="ARBA00023163"/>
    </source>
</evidence>
<dbReference type="InterPro" id="IPR014284">
    <property type="entry name" value="RNA_pol_sigma-70_dom"/>
</dbReference>
<dbReference type="InterPro" id="IPR013249">
    <property type="entry name" value="RNA_pol_sigma70_r4_t2"/>
</dbReference>
<comment type="caution">
    <text evidence="7">The sequence shown here is derived from an EMBL/GenBank/DDBJ whole genome shotgun (WGS) entry which is preliminary data.</text>
</comment>
<dbReference type="Pfam" id="PF04542">
    <property type="entry name" value="Sigma70_r2"/>
    <property type="match status" value="1"/>
</dbReference>
<evidence type="ECO:0000313" key="7">
    <source>
        <dbReference type="EMBL" id="RBL89056.1"/>
    </source>
</evidence>
<name>A0A365XRS9_9BACT</name>
<keyword evidence="4" id="KW-0804">Transcription</keyword>
<evidence type="ECO:0000313" key="8">
    <source>
        <dbReference type="Proteomes" id="UP000253410"/>
    </source>
</evidence>
<dbReference type="InterPro" id="IPR013325">
    <property type="entry name" value="RNA_pol_sigma_r2"/>
</dbReference>
<proteinExistence type="inferred from homology"/>